<evidence type="ECO:0000313" key="3">
    <source>
        <dbReference type="Proteomes" id="UP000240418"/>
    </source>
</evidence>
<dbReference type="InterPro" id="IPR001509">
    <property type="entry name" value="Epimerase_deHydtase"/>
</dbReference>
<accession>A0A2P8FBV5</accession>
<proteinExistence type="predicted"/>
<gene>
    <name evidence="2" type="ORF">CLV88_107121</name>
</gene>
<dbReference type="RefSeq" id="WP_106608791.1">
    <property type="nucleotide sequence ID" value="NZ_PYGJ01000007.1"/>
</dbReference>
<dbReference type="GO" id="GO:0004029">
    <property type="term" value="F:aldehyde dehydrogenase (NAD+) activity"/>
    <property type="evidence" value="ECO:0007669"/>
    <property type="project" value="TreeGrafter"/>
</dbReference>
<name>A0A2P8FBV5_9RHOB</name>
<dbReference type="GO" id="GO:0005737">
    <property type="term" value="C:cytoplasm"/>
    <property type="evidence" value="ECO:0007669"/>
    <property type="project" value="TreeGrafter"/>
</dbReference>
<keyword evidence="3" id="KW-1185">Reference proteome</keyword>
<dbReference type="EMBL" id="PYGJ01000007">
    <property type="protein sequence ID" value="PSL19178.1"/>
    <property type="molecule type" value="Genomic_DNA"/>
</dbReference>
<dbReference type="Gene3D" id="3.40.50.720">
    <property type="entry name" value="NAD(P)-binding Rossmann-like Domain"/>
    <property type="match status" value="1"/>
</dbReference>
<organism evidence="2 3">
    <name type="scientific">Shimia abyssi</name>
    <dbReference type="NCBI Taxonomy" id="1662395"/>
    <lineage>
        <taxon>Bacteria</taxon>
        <taxon>Pseudomonadati</taxon>
        <taxon>Pseudomonadota</taxon>
        <taxon>Alphaproteobacteria</taxon>
        <taxon>Rhodobacterales</taxon>
        <taxon>Roseobacteraceae</taxon>
    </lineage>
</organism>
<protein>
    <submittedName>
        <fullName evidence="2">UDP-glucose 4-epimerase</fullName>
    </submittedName>
</protein>
<dbReference type="PANTHER" id="PTHR48079:SF6">
    <property type="entry name" value="NAD(P)-BINDING DOMAIN-CONTAINING PROTEIN-RELATED"/>
    <property type="match status" value="1"/>
</dbReference>
<comment type="caution">
    <text evidence="2">The sequence shown here is derived from an EMBL/GenBank/DDBJ whole genome shotgun (WGS) entry which is preliminary data.</text>
</comment>
<reference evidence="2 3" key="1">
    <citation type="submission" date="2018-03" db="EMBL/GenBank/DDBJ databases">
        <title>Genomic Encyclopedia of Archaeal and Bacterial Type Strains, Phase II (KMG-II): from individual species to whole genera.</title>
        <authorList>
            <person name="Goeker M."/>
        </authorList>
    </citation>
    <scope>NUCLEOTIDE SEQUENCE [LARGE SCALE GENOMIC DNA]</scope>
    <source>
        <strain evidence="2 3">DSM 100673</strain>
    </source>
</reference>
<dbReference type="AlphaFoldDB" id="A0A2P8FBV5"/>
<dbReference type="InterPro" id="IPR036291">
    <property type="entry name" value="NAD(P)-bd_dom_sf"/>
</dbReference>
<evidence type="ECO:0000259" key="1">
    <source>
        <dbReference type="Pfam" id="PF01370"/>
    </source>
</evidence>
<dbReference type="PANTHER" id="PTHR48079">
    <property type="entry name" value="PROTEIN YEEZ"/>
    <property type="match status" value="1"/>
</dbReference>
<evidence type="ECO:0000313" key="2">
    <source>
        <dbReference type="EMBL" id="PSL19178.1"/>
    </source>
</evidence>
<dbReference type="Proteomes" id="UP000240418">
    <property type="component" value="Unassembled WGS sequence"/>
</dbReference>
<dbReference type="Pfam" id="PF01370">
    <property type="entry name" value="Epimerase"/>
    <property type="match status" value="1"/>
</dbReference>
<dbReference type="SUPFAM" id="SSF51735">
    <property type="entry name" value="NAD(P)-binding Rossmann-fold domains"/>
    <property type="match status" value="1"/>
</dbReference>
<dbReference type="InterPro" id="IPR051783">
    <property type="entry name" value="NAD(P)-dependent_oxidoreduct"/>
</dbReference>
<sequence length="313" mass="33058">MNGPIVVTGAAGFIGKHTVTYAVAEGLQVRAVVRSDAGLDGAEVFRADIGTDDLSNAFAGAGAVIHAAATLAGDHARDTVAASHAVVAAVAAAEVKHMVLVSSLAVYDVETLKDHDTLDESCPLAARGRDAYSAAKLEQEAIFQTGAEQHGFTLTILRPGAVYGPGRLFNAHIGPGLGPVLAMIDGGGKVPLCRVDLLAACLVRAALAPNGVEVINIFDDALPDRDHFLSAFRETGWPKLALHVPLGLARLAVRITPNGPRMPGLFNRSTLEARHKPLRYANARMHNRLQPVTMMPFAEAMERAIEMERGQTT</sequence>
<feature type="domain" description="NAD-dependent epimerase/dehydratase" evidence="1">
    <location>
        <begin position="5"/>
        <end position="172"/>
    </location>
</feature>